<evidence type="ECO:0000256" key="1">
    <source>
        <dbReference type="SAM" id="Phobius"/>
    </source>
</evidence>
<dbReference type="EMBL" id="LAZR01005396">
    <property type="protein sequence ID" value="KKN00265.1"/>
    <property type="molecule type" value="Genomic_DNA"/>
</dbReference>
<keyword evidence="1" id="KW-0812">Transmembrane</keyword>
<gene>
    <name evidence="2" type="ORF">LCGC14_1139560</name>
</gene>
<evidence type="ECO:0000313" key="2">
    <source>
        <dbReference type="EMBL" id="KKN00265.1"/>
    </source>
</evidence>
<sequence length="168" mass="20472">MSMLIIAFIILLVVWFAAKSQKPKNRRSGQPELTDTQRRWHANKARERLEDINNNLTKSLERLDAPTRQTLQKLMDMRDYIAAHKRPFKFSEWLMWEVEPKFLTKYCTWMILYYAVSFSPMLWGWPVSIFFMTVWWLIIDSMFYKQKLVLEVTEWNPEWHEKFGEKDK</sequence>
<feature type="transmembrane region" description="Helical" evidence="1">
    <location>
        <begin position="111"/>
        <end position="138"/>
    </location>
</feature>
<organism evidence="2">
    <name type="scientific">marine sediment metagenome</name>
    <dbReference type="NCBI Taxonomy" id="412755"/>
    <lineage>
        <taxon>unclassified sequences</taxon>
        <taxon>metagenomes</taxon>
        <taxon>ecological metagenomes</taxon>
    </lineage>
</organism>
<reference evidence="2" key="1">
    <citation type="journal article" date="2015" name="Nature">
        <title>Complex archaea that bridge the gap between prokaryotes and eukaryotes.</title>
        <authorList>
            <person name="Spang A."/>
            <person name="Saw J.H."/>
            <person name="Jorgensen S.L."/>
            <person name="Zaremba-Niedzwiedzka K."/>
            <person name="Martijn J."/>
            <person name="Lind A.E."/>
            <person name="van Eijk R."/>
            <person name="Schleper C."/>
            <person name="Guy L."/>
            <person name="Ettema T.J."/>
        </authorList>
    </citation>
    <scope>NUCLEOTIDE SEQUENCE</scope>
</reference>
<keyword evidence="1" id="KW-1133">Transmembrane helix</keyword>
<keyword evidence="1" id="KW-0472">Membrane</keyword>
<accession>A0A0F9LYP7</accession>
<protein>
    <submittedName>
        <fullName evidence="2">Uncharacterized protein</fullName>
    </submittedName>
</protein>
<dbReference type="AlphaFoldDB" id="A0A0F9LYP7"/>
<proteinExistence type="predicted"/>
<name>A0A0F9LYP7_9ZZZZ</name>
<comment type="caution">
    <text evidence="2">The sequence shown here is derived from an EMBL/GenBank/DDBJ whole genome shotgun (WGS) entry which is preliminary data.</text>
</comment>